<dbReference type="GO" id="GO:0005840">
    <property type="term" value="C:ribosome"/>
    <property type="evidence" value="ECO:0007669"/>
    <property type="project" value="UniProtKB-KW"/>
</dbReference>
<dbReference type="InterPro" id="IPR029004">
    <property type="entry name" value="Ribosomal_eL28/Mak16"/>
</dbReference>
<dbReference type="PANTHER" id="PTHR10544">
    <property type="entry name" value="60S RIBOSOMAL PROTEIN L28"/>
    <property type="match status" value="1"/>
</dbReference>
<keyword evidence="6" id="KW-1185">Reference proteome</keyword>
<organism evidence="5 6">
    <name type="scientific">Pneumocystis wakefieldiae</name>
    <dbReference type="NCBI Taxonomy" id="38082"/>
    <lineage>
        <taxon>Eukaryota</taxon>
        <taxon>Fungi</taxon>
        <taxon>Dikarya</taxon>
        <taxon>Ascomycota</taxon>
        <taxon>Taphrinomycotina</taxon>
        <taxon>Pneumocystomycetes</taxon>
        <taxon>Pneumocystaceae</taxon>
        <taxon>Pneumocystis</taxon>
    </lineage>
</organism>
<dbReference type="Gene3D" id="3.30.390.110">
    <property type="match status" value="1"/>
</dbReference>
<dbReference type="AlphaFoldDB" id="A0A899FT95"/>
<dbReference type="GO" id="GO:0003735">
    <property type="term" value="F:structural constituent of ribosome"/>
    <property type="evidence" value="ECO:0007669"/>
    <property type="project" value="InterPro"/>
</dbReference>
<feature type="domain" description="Ribosomal eL28/Mak16" evidence="4">
    <location>
        <begin position="23"/>
        <end position="133"/>
    </location>
</feature>
<dbReference type="GO" id="GO:0006412">
    <property type="term" value="P:translation"/>
    <property type="evidence" value="ECO:0007669"/>
    <property type="project" value="InterPro"/>
</dbReference>
<reference evidence="5" key="1">
    <citation type="submission" date="2020-06" db="EMBL/GenBank/DDBJ databases">
        <title>Genomes of multiple members of Pneumocystis genus reveal paths to human pathogen Pneumocystis jirovecii.</title>
        <authorList>
            <person name="Cisse O.H."/>
            <person name="Ma L."/>
            <person name="Dekker J."/>
            <person name="Khil P."/>
            <person name="Jo J."/>
            <person name="Brenchley J."/>
            <person name="Blair R."/>
            <person name="Pahar B."/>
            <person name="Chabe M."/>
            <person name="Van Rompay K.A."/>
            <person name="Keesler R."/>
            <person name="Sukura A."/>
            <person name="Hirsch V."/>
            <person name="Kutty G."/>
            <person name="Liu Y."/>
            <person name="Peng L."/>
            <person name="Chen J."/>
            <person name="Song J."/>
            <person name="Weissenbacher-Lang C."/>
            <person name="Xu J."/>
            <person name="Upham N.S."/>
            <person name="Stajich J.E."/>
            <person name="Cuomo C.A."/>
            <person name="Cushion M.T."/>
            <person name="Kovacs J.A."/>
        </authorList>
    </citation>
    <scope>NUCLEOTIDE SEQUENCE</scope>
    <source>
        <strain evidence="5">2A</strain>
    </source>
</reference>
<accession>A0A899FT95</accession>
<gene>
    <name evidence="5" type="ORF">MERGE_001499</name>
</gene>
<keyword evidence="3" id="KW-0687">Ribonucleoprotein</keyword>
<protein>
    <recommendedName>
        <fullName evidence="4">Ribosomal eL28/Mak16 domain-containing protein</fullName>
    </recommendedName>
</protein>
<comment type="similarity">
    <text evidence="1">Belongs to the eukaryotic ribosomal protein eL28 family.</text>
</comment>
<keyword evidence="2" id="KW-0689">Ribosomal protein</keyword>
<evidence type="ECO:0000256" key="3">
    <source>
        <dbReference type="ARBA" id="ARBA00023274"/>
    </source>
</evidence>
<dbReference type="Proteomes" id="UP000663699">
    <property type="component" value="Chromosome 17"/>
</dbReference>
<dbReference type="EMBL" id="CP054548">
    <property type="protein sequence ID" value="QSL67110.1"/>
    <property type="molecule type" value="Genomic_DNA"/>
</dbReference>
<name>A0A899FT95_9ASCO</name>
<evidence type="ECO:0000259" key="4">
    <source>
        <dbReference type="Pfam" id="PF01778"/>
    </source>
</evidence>
<evidence type="ECO:0000256" key="2">
    <source>
        <dbReference type="ARBA" id="ARBA00022980"/>
    </source>
</evidence>
<sequence>MASLRDKSRLKRPDFYESLSGDLVWACLKKNASFLVKQRVGKPVVFSKERLNLVNIHSYAYSGLLNDKGLGLESGTNNKGLLLLIKNSSLACRNKPSSLIHKVYYAPKSYCYTIRRIEKLLAKKQYPQKLQRVSRASSRRLDT</sequence>
<dbReference type="InterPro" id="IPR002672">
    <property type="entry name" value="Ribosomal_eL28"/>
</dbReference>
<dbReference type="Pfam" id="PF01778">
    <property type="entry name" value="Ribosomal_L28e"/>
    <property type="match status" value="1"/>
</dbReference>
<dbReference type="OrthoDB" id="338850at2759"/>
<evidence type="ECO:0000313" key="6">
    <source>
        <dbReference type="Proteomes" id="UP000663699"/>
    </source>
</evidence>
<proteinExistence type="inferred from homology"/>
<evidence type="ECO:0000313" key="5">
    <source>
        <dbReference type="EMBL" id="QSL67110.1"/>
    </source>
</evidence>
<dbReference type="GO" id="GO:1990904">
    <property type="term" value="C:ribonucleoprotein complex"/>
    <property type="evidence" value="ECO:0007669"/>
    <property type="project" value="UniProtKB-KW"/>
</dbReference>
<evidence type="ECO:0000256" key="1">
    <source>
        <dbReference type="ARBA" id="ARBA00007926"/>
    </source>
</evidence>